<proteinExistence type="predicted"/>
<dbReference type="AlphaFoldDB" id="T1BJ87"/>
<evidence type="ECO:0000256" key="3">
    <source>
        <dbReference type="SAM" id="MobiDB-lite"/>
    </source>
</evidence>
<feature type="region of interest" description="Disordered" evidence="3">
    <location>
        <begin position="245"/>
        <end position="285"/>
    </location>
</feature>
<feature type="compositionally biased region" description="Basic and acidic residues" evidence="3">
    <location>
        <begin position="246"/>
        <end position="270"/>
    </location>
</feature>
<dbReference type="Gene3D" id="3.90.1170.50">
    <property type="entry name" value="Aldehyde oxidase/xanthine dehydrogenase, a/b hammerhead"/>
    <property type="match status" value="1"/>
</dbReference>
<feature type="non-terminal residue" evidence="5">
    <location>
        <position position="303"/>
    </location>
</feature>
<organism evidence="5">
    <name type="scientific">mine drainage metagenome</name>
    <dbReference type="NCBI Taxonomy" id="410659"/>
    <lineage>
        <taxon>unclassified sequences</taxon>
        <taxon>metagenomes</taxon>
        <taxon>ecological metagenomes</taxon>
    </lineage>
</organism>
<dbReference type="SUPFAM" id="SSF54665">
    <property type="entry name" value="CO dehydrogenase molybdoprotein N-domain-like"/>
    <property type="match status" value="1"/>
</dbReference>
<dbReference type="InterPro" id="IPR008274">
    <property type="entry name" value="AldOxase/xan_DH_MoCoBD1"/>
</dbReference>
<dbReference type="Gene3D" id="3.30.365.10">
    <property type="entry name" value="Aldehyde oxidase/xanthine dehydrogenase, molybdopterin binding domain"/>
    <property type="match status" value="1"/>
</dbReference>
<dbReference type="SMART" id="SM01008">
    <property type="entry name" value="Ald_Xan_dh_C"/>
    <property type="match status" value="1"/>
</dbReference>
<dbReference type="GO" id="GO:0005506">
    <property type="term" value="F:iron ion binding"/>
    <property type="evidence" value="ECO:0007669"/>
    <property type="project" value="InterPro"/>
</dbReference>
<evidence type="ECO:0000259" key="4">
    <source>
        <dbReference type="SMART" id="SM01008"/>
    </source>
</evidence>
<evidence type="ECO:0000256" key="1">
    <source>
        <dbReference type="ARBA" id="ARBA00022505"/>
    </source>
</evidence>
<dbReference type="GO" id="GO:0016491">
    <property type="term" value="F:oxidoreductase activity"/>
    <property type="evidence" value="ECO:0007669"/>
    <property type="project" value="UniProtKB-KW"/>
</dbReference>
<comment type="caution">
    <text evidence="5">The sequence shown here is derived from an EMBL/GenBank/DDBJ whole genome shotgun (WGS) entry which is preliminary data.</text>
</comment>
<dbReference type="Pfam" id="PF01315">
    <property type="entry name" value="Ald_Xan_dh_C"/>
    <property type="match status" value="1"/>
</dbReference>
<dbReference type="Pfam" id="PF02738">
    <property type="entry name" value="MoCoBD_1"/>
    <property type="match status" value="1"/>
</dbReference>
<gene>
    <name evidence="5" type="ORF">B1B_10353</name>
</gene>
<keyword evidence="1" id="KW-0500">Molybdenum</keyword>
<feature type="domain" description="Aldehyde oxidase/xanthine dehydrogenase a/b hammerhead" evidence="4">
    <location>
        <begin position="10"/>
        <end position="112"/>
    </location>
</feature>
<sequence>MTTEPVGPLRGKGQFLDDLRFPGLLHMKVLRSIHARAHLLRVPSSLVGRDLHAVLPSSGEGAAAGLTGVGEPAVAQDLVNYVGQPLGAVLAPTLAEAEDLAASVEVEYDPLPPVVTVEQALSAPPIHSGVSSNVMTEFTLGEPIGDLNAPVVLEDRFQIARVAANPLETRGALALFEGGRLTLYASTQSVFSVRGALSQVLGMSPESVRVVQTDTGGAFGSKGSLYPEYVLLAHAAMRTGQPVKWTETRREHLTSSRHGRGTEGARETSRRAGWPGPGRWEGEVRGGRRGAYRLRPERIDAPV</sequence>
<reference evidence="5" key="2">
    <citation type="journal article" date="2014" name="ISME J.">
        <title>Microbial stratification in low pH oxic and suboxic macroscopic growths along an acid mine drainage.</title>
        <authorList>
            <person name="Mendez-Garcia C."/>
            <person name="Mesa V."/>
            <person name="Sprenger R.R."/>
            <person name="Richter M."/>
            <person name="Diez M.S."/>
            <person name="Solano J."/>
            <person name="Bargiela R."/>
            <person name="Golyshina O.V."/>
            <person name="Manteca A."/>
            <person name="Ramos J.L."/>
            <person name="Gallego J.R."/>
            <person name="Llorente I."/>
            <person name="Martins Dos Santos V.A."/>
            <person name="Jensen O.N."/>
            <person name="Pelaez A.I."/>
            <person name="Sanchez J."/>
            <person name="Ferrer M."/>
        </authorList>
    </citation>
    <scope>NUCLEOTIDE SEQUENCE</scope>
</reference>
<dbReference type="InterPro" id="IPR036856">
    <property type="entry name" value="Ald_Oxase/Xan_DH_a/b_sf"/>
</dbReference>
<reference evidence="5" key="1">
    <citation type="submission" date="2013-08" db="EMBL/GenBank/DDBJ databases">
        <authorList>
            <person name="Mendez C."/>
            <person name="Richter M."/>
            <person name="Ferrer M."/>
            <person name="Sanchez J."/>
        </authorList>
    </citation>
    <scope>NUCLEOTIDE SEQUENCE</scope>
</reference>
<dbReference type="EMBL" id="AUZY01006787">
    <property type="protein sequence ID" value="EQD53259.1"/>
    <property type="molecule type" value="Genomic_DNA"/>
</dbReference>
<keyword evidence="2" id="KW-0560">Oxidoreductase</keyword>
<name>T1BJ87_9ZZZZ</name>
<dbReference type="PANTHER" id="PTHR11908">
    <property type="entry name" value="XANTHINE DEHYDROGENASE"/>
    <property type="match status" value="1"/>
</dbReference>
<dbReference type="InterPro" id="IPR016208">
    <property type="entry name" value="Ald_Oxase/xanthine_DH-like"/>
</dbReference>
<dbReference type="InterPro" id="IPR000674">
    <property type="entry name" value="Ald_Oxase/Xan_DH_a/b"/>
</dbReference>
<accession>T1BJ87</accession>
<dbReference type="PANTHER" id="PTHR11908:SF132">
    <property type="entry name" value="ALDEHYDE OXIDASE 1-RELATED"/>
    <property type="match status" value="1"/>
</dbReference>
<evidence type="ECO:0000313" key="5">
    <source>
        <dbReference type="EMBL" id="EQD53259.1"/>
    </source>
</evidence>
<dbReference type="SUPFAM" id="SSF56003">
    <property type="entry name" value="Molybdenum cofactor-binding domain"/>
    <property type="match status" value="1"/>
</dbReference>
<evidence type="ECO:0000256" key="2">
    <source>
        <dbReference type="ARBA" id="ARBA00023002"/>
    </source>
</evidence>
<dbReference type="InterPro" id="IPR037165">
    <property type="entry name" value="AldOxase/xan_DH_Mopterin-bd_sf"/>
</dbReference>
<protein>
    <submittedName>
        <fullName evidence="5">Aldehyde oxidase and xanthine dehydrogenase molybdopterin binding protein</fullName>
    </submittedName>
</protein>